<reference evidence="1 2" key="1">
    <citation type="submission" date="2008-07" db="EMBL/GenBank/DDBJ databases">
        <authorList>
            <person name="Tandeau de Marsac N."/>
            <person name="Ferriera S."/>
            <person name="Johnson J."/>
            <person name="Kravitz S."/>
            <person name="Beeson K."/>
            <person name="Sutton G."/>
            <person name="Rogers Y.-H."/>
            <person name="Friedman R."/>
            <person name="Frazier M."/>
            <person name="Venter J.C."/>
        </authorList>
    </citation>
    <scope>NUCLEOTIDE SEQUENCE [LARGE SCALE GENOMIC DNA]</scope>
    <source>
        <strain evidence="1 2">PCC 7420</strain>
    </source>
</reference>
<dbReference type="RefSeq" id="WP_006098665.1">
    <property type="nucleotide sequence ID" value="NZ_DS989842.1"/>
</dbReference>
<protein>
    <submittedName>
        <fullName evidence="1">Uncharacterized protein</fullName>
    </submittedName>
</protein>
<sequence>MSIDLLTFFKATNPGQTINIADPEDRKYYIDFSPVRGGTVIEELKENITIFYANQPSCDLFTGHIGCGKSTELLRLKAELEAEGFHIVYFESSDDLEMADVDIADVLLAIARRISQSLADVAIAEPQGLKRLLKRTAELLQTEYDLSEVELGLPKMPGVPDVKVKANDKGALSLAFGIGKITAKARADSGLRERLNQFLGPKKAELLAAINQELIEPAIAQLQQQGKRGLVVIVDNLDRIEGQTKGWGRSQQEYIFIDQAEYLQKFNCHVVYTMPLALKFADEYARLTQRYKEEPKVLPMVQVQQVDGSDCEEGMRLLRQMVLARALPDLDEQGRLNRVNDIFDHPESLDRLCRVSGGHVRDLLQLLIQWLKKDLKQGRLTRETLEGLIRSRRNEMTLTIDDHEWGLLRKVRERKKVSGDDGYQKLIYSRLVFEYRDRGESWFDINPVLADAKELRE</sequence>
<dbReference type="OrthoDB" id="477505at2"/>
<dbReference type="HOGENOM" id="CLU_041246_0_0_3"/>
<dbReference type="InterPro" id="IPR027417">
    <property type="entry name" value="P-loop_NTPase"/>
</dbReference>
<accession>B4VIM3</accession>
<dbReference type="eggNOG" id="COG0468">
    <property type="taxonomic scope" value="Bacteria"/>
</dbReference>
<evidence type="ECO:0000313" key="1">
    <source>
        <dbReference type="EMBL" id="EDX78230.1"/>
    </source>
</evidence>
<gene>
    <name evidence="1" type="ORF">MC7420_7968</name>
</gene>
<dbReference type="EMBL" id="DS989842">
    <property type="protein sequence ID" value="EDX78230.1"/>
    <property type="molecule type" value="Genomic_DNA"/>
</dbReference>
<dbReference type="STRING" id="118168.MC7420_7968"/>
<organism evidence="1 2">
    <name type="scientific">Coleofasciculus chthonoplastes PCC 7420</name>
    <dbReference type="NCBI Taxonomy" id="118168"/>
    <lineage>
        <taxon>Bacteria</taxon>
        <taxon>Bacillati</taxon>
        <taxon>Cyanobacteriota</taxon>
        <taxon>Cyanophyceae</taxon>
        <taxon>Coleofasciculales</taxon>
        <taxon>Coleofasciculaceae</taxon>
        <taxon>Coleofasciculus</taxon>
    </lineage>
</organism>
<dbReference type="SUPFAM" id="SSF52540">
    <property type="entry name" value="P-loop containing nucleoside triphosphate hydrolases"/>
    <property type="match status" value="1"/>
</dbReference>
<evidence type="ECO:0000313" key="2">
    <source>
        <dbReference type="Proteomes" id="UP000003835"/>
    </source>
</evidence>
<proteinExistence type="predicted"/>
<name>B4VIM3_9CYAN</name>
<keyword evidence="2" id="KW-1185">Reference proteome</keyword>
<dbReference type="Proteomes" id="UP000003835">
    <property type="component" value="Unassembled WGS sequence"/>
</dbReference>
<dbReference type="AlphaFoldDB" id="B4VIM3"/>